<dbReference type="Proteomes" id="UP000789405">
    <property type="component" value="Unassembled WGS sequence"/>
</dbReference>
<organism evidence="1 2">
    <name type="scientific">Dentiscutata erythropus</name>
    <dbReference type="NCBI Taxonomy" id="1348616"/>
    <lineage>
        <taxon>Eukaryota</taxon>
        <taxon>Fungi</taxon>
        <taxon>Fungi incertae sedis</taxon>
        <taxon>Mucoromycota</taxon>
        <taxon>Glomeromycotina</taxon>
        <taxon>Glomeromycetes</taxon>
        <taxon>Diversisporales</taxon>
        <taxon>Gigasporaceae</taxon>
        <taxon>Dentiscutata</taxon>
    </lineage>
</organism>
<dbReference type="OrthoDB" id="2382948at2759"/>
<protein>
    <submittedName>
        <fullName evidence="1">7168_t:CDS:1</fullName>
    </submittedName>
</protein>
<evidence type="ECO:0000313" key="2">
    <source>
        <dbReference type="Proteomes" id="UP000789405"/>
    </source>
</evidence>
<accession>A0A9N9K2G1</accession>
<reference evidence="1" key="1">
    <citation type="submission" date="2021-06" db="EMBL/GenBank/DDBJ databases">
        <authorList>
            <person name="Kallberg Y."/>
            <person name="Tangrot J."/>
            <person name="Rosling A."/>
        </authorList>
    </citation>
    <scope>NUCLEOTIDE SEQUENCE</scope>
    <source>
        <strain evidence="1">MA453B</strain>
    </source>
</reference>
<sequence length="192" mass="22132">MNALLTTDETYTDTLVDDLLRIVGLNTFPLAIRNHQEYRMFIGGLPYLAADPEFSIKMIDTAMIAVEDKHLEYTERWLGYGECQIVAEILACASDNLRQYNKYNKTTDQTMEQTMYAVRVISTYVTFYKTVIPELYFKELSEGLPQEQSIEILRWPGDSFPLDGLNLGEPEGRREVLEILVKIHKHLTEKGN</sequence>
<gene>
    <name evidence="1" type="ORF">DERYTH_LOCUS24308</name>
</gene>
<dbReference type="AlphaFoldDB" id="A0A9N9K2G1"/>
<comment type="caution">
    <text evidence="1">The sequence shown here is derived from an EMBL/GenBank/DDBJ whole genome shotgun (WGS) entry which is preliminary data.</text>
</comment>
<keyword evidence="2" id="KW-1185">Reference proteome</keyword>
<proteinExistence type="predicted"/>
<dbReference type="EMBL" id="CAJVPY010040281">
    <property type="protein sequence ID" value="CAG8805607.1"/>
    <property type="molecule type" value="Genomic_DNA"/>
</dbReference>
<name>A0A9N9K2G1_9GLOM</name>
<evidence type="ECO:0000313" key="1">
    <source>
        <dbReference type="EMBL" id="CAG8805607.1"/>
    </source>
</evidence>